<evidence type="ECO:0000313" key="1">
    <source>
        <dbReference type="EMBL" id="MDK2040791.1"/>
    </source>
</evidence>
<organism evidence="1 2">
    <name type="scientific">Aliarcobacter butzleri</name>
    <dbReference type="NCBI Taxonomy" id="28197"/>
    <lineage>
        <taxon>Bacteria</taxon>
        <taxon>Pseudomonadati</taxon>
        <taxon>Campylobacterota</taxon>
        <taxon>Epsilonproteobacteria</taxon>
        <taxon>Campylobacterales</taxon>
        <taxon>Arcobacteraceae</taxon>
        <taxon>Aliarcobacter</taxon>
    </lineage>
</organism>
<reference evidence="1" key="2">
    <citation type="submission" date="2023-02" db="EMBL/GenBank/DDBJ databases">
        <authorList>
            <person name="Concha-Toloza M."/>
            <person name="Lopez-Cantillo M."/>
            <person name="Molina-Mora J."/>
            <person name="Collado L."/>
        </authorList>
    </citation>
    <scope>NUCLEOTIDE SEQUENCE</scope>
    <source>
        <strain evidence="1">FR1p153A2</strain>
    </source>
</reference>
<proteinExistence type="predicted"/>
<dbReference type="Proteomes" id="UP001237501">
    <property type="component" value="Unassembled WGS sequence"/>
</dbReference>
<comment type="caution">
    <text evidence="1">The sequence shown here is derived from an EMBL/GenBank/DDBJ whole genome shotgun (WGS) entry which is preliminary data.</text>
</comment>
<reference evidence="1" key="1">
    <citation type="journal article" date="2023" name="Antibiotics">
        <title>Genomic Characterization of Antibiotic-Resistant Campylobacterales Isolated from Chilean Poultry Meat.</title>
        <authorList>
            <person name="Concha-Toloza M."/>
            <person name="Lopez-Cantillo M."/>
            <person name="Molina-Mora J.A."/>
            <person name="Collado L."/>
        </authorList>
    </citation>
    <scope>NUCLEOTIDE SEQUENCE</scope>
    <source>
        <strain evidence="1">FR1p153A2</strain>
    </source>
</reference>
<accession>A0AAW6VG56</accession>
<gene>
    <name evidence="1" type="ORF">PT517_03225</name>
</gene>
<evidence type="ECO:0000313" key="2">
    <source>
        <dbReference type="Proteomes" id="UP001237501"/>
    </source>
</evidence>
<dbReference type="EMBL" id="JAQTJK010000002">
    <property type="protein sequence ID" value="MDK2040791.1"/>
    <property type="molecule type" value="Genomic_DNA"/>
</dbReference>
<sequence length="111" mass="13039">MNKKIRKVALLLPIIILFSITLNFIQKTVIDNQHTHYEHDSIVHIHEHTHTNNSTHSHYHSSSSNISFLDHFVFSNENIHLDSQKSKQSFELLTFYQKDLINSLFKPPIFS</sequence>
<dbReference type="AlphaFoldDB" id="A0AAW6VG56"/>
<protein>
    <submittedName>
        <fullName evidence="1">Uncharacterized protein</fullName>
    </submittedName>
</protein>
<dbReference type="RefSeq" id="WP_260898206.1">
    <property type="nucleotide sequence ID" value="NZ_JAQTJC010000001.1"/>
</dbReference>
<name>A0AAW6VG56_9BACT</name>